<accession>O59254</accession>
<dbReference type="Proteomes" id="UP000000752">
    <property type="component" value="Chromosome"/>
</dbReference>
<evidence type="ECO:0000259" key="3">
    <source>
        <dbReference type="PROSITE" id="PS51371"/>
    </source>
</evidence>
<dbReference type="CDD" id="cd02205">
    <property type="entry name" value="CBS_pair_SF"/>
    <property type="match status" value="1"/>
</dbReference>
<dbReference type="PIRSF" id="PIRSF019454">
    <property type="entry name" value="UCP019454_CBS_PAB0389"/>
    <property type="match status" value="1"/>
</dbReference>
<sequence>MRKMELERALNAFHSMKLTQITPPLTQMPILEENSSIINALKILRTRHHVWVVNDRKEMKLVGVIRYFDVFYILMPPKRARLGSISPLFKSIFGGAEKVGEIMERNVLTIEEDATILDALEKMRRYKVGILAVVDEEGRLKGEVSLRLLITEFLRLLRVGGEEWRQHGSSSQ</sequence>
<dbReference type="KEGG" id="pho:PH1595"/>
<dbReference type="InterPro" id="IPR000644">
    <property type="entry name" value="CBS_dom"/>
</dbReference>
<keyword evidence="1 2" id="KW-0129">CBS domain</keyword>
<evidence type="ECO:0000256" key="2">
    <source>
        <dbReference type="PROSITE-ProRule" id="PRU00703"/>
    </source>
</evidence>
<dbReference type="SMART" id="SM00116">
    <property type="entry name" value="CBS"/>
    <property type="match status" value="2"/>
</dbReference>
<dbReference type="eggNOG" id="arCOG05097">
    <property type="taxonomic scope" value="Archaea"/>
</dbReference>
<dbReference type="STRING" id="70601.gene:9378585"/>
<dbReference type="InterPro" id="IPR016761">
    <property type="entry name" value="UCP019454_CBS"/>
</dbReference>
<dbReference type="InterPro" id="IPR046342">
    <property type="entry name" value="CBS_dom_sf"/>
</dbReference>
<dbReference type="Pfam" id="PF00571">
    <property type="entry name" value="CBS"/>
    <property type="match status" value="2"/>
</dbReference>
<feature type="domain" description="CBS" evidence="3">
    <location>
        <begin position="103"/>
        <end position="159"/>
    </location>
</feature>
<dbReference type="PROSITE" id="PS51371">
    <property type="entry name" value="CBS"/>
    <property type="match status" value="1"/>
</dbReference>
<dbReference type="PANTHER" id="PTHR43080">
    <property type="entry name" value="CBS DOMAIN-CONTAINING PROTEIN CBSX3, MITOCHONDRIAL"/>
    <property type="match status" value="1"/>
</dbReference>
<dbReference type="PIR" id="C71038">
    <property type="entry name" value="C71038"/>
</dbReference>
<dbReference type="SUPFAM" id="SSF54631">
    <property type="entry name" value="CBS-domain pair"/>
    <property type="match status" value="1"/>
</dbReference>
<evidence type="ECO:0000313" key="4">
    <source>
        <dbReference type="EMBL" id="BAA30707.1"/>
    </source>
</evidence>
<dbReference type="AlphaFoldDB" id="O59254"/>
<evidence type="ECO:0000256" key="1">
    <source>
        <dbReference type="ARBA" id="ARBA00023122"/>
    </source>
</evidence>
<proteinExistence type="predicted"/>
<protein>
    <recommendedName>
        <fullName evidence="3">CBS domain-containing protein</fullName>
    </recommendedName>
</protein>
<dbReference type="EnsemblBacteria" id="BAA30707">
    <property type="protein sequence ID" value="BAA30707"/>
    <property type="gene ID" value="BAA30707"/>
</dbReference>
<evidence type="ECO:0000313" key="5">
    <source>
        <dbReference type="Proteomes" id="UP000000752"/>
    </source>
</evidence>
<keyword evidence="5" id="KW-1185">Reference proteome</keyword>
<gene>
    <name evidence="4" type="ordered locus">PH1595</name>
</gene>
<reference evidence="4 5" key="1">
    <citation type="journal article" date="1998" name="DNA Res.">
        <title>Complete sequence and gene organization of the genome of a hyper-thermophilic archaebacterium, Pyrococcus horikoshii OT3.</title>
        <authorList>
            <person name="Kawarabayasi Y."/>
            <person name="Sawada M."/>
            <person name="Horikawa H."/>
            <person name="Haikawa Y."/>
            <person name="Hino Y."/>
            <person name="Yamamoto S."/>
            <person name="Sekine M."/>
            <person name="Baba S."/>
            <person name="Kosugi H."/>
            <person name="Hosoyama A."/>
            <person name="Nagai Y."/>
            <person name="Sakai M."/>
            <person name="Ogura K."/>
            <person name="Otuka R."/>
            <person name="Nakazawa H."/>
            <person name="Takamiya M."/>
            <person name="Ohfuku Y."/>
            <person name="Funahashi T."/>
            <person name="Tanaka T."/>
            <person name="Kudoh Y."/>
            <person name="Yamazaki J."/>
            <person name="Kushida N."/>
            <person name="Oguchi A."/>
            <person name="Aoki K."/>
            <person name="Nakamura Y."/>
            <person name="Robb T.F."/>
            <person name="Horikoshi K."/>
            <person name="Masuchi Y."/>
            <person name="Shizuya H."/>
            <person name="Kikuchi H."/>
        </authorList>
    </citation>
    <scope>NUCLEOTIDE SEQUENCE [LARGE SCALE GENOMIC DNA]</scope>
    <source>
        <strain evidence="5">ATCC 700860 / DSM 12428 / JCM 9974 / NBRC 100139 / OT-3</strain>
    </source>
</reference>
<organism evidence="4 5">
    <name type="scientific">Pyrococcus horikoshii (strain ATCC 700860 / DSM 12428 / JCM 9974 / NBRC 100139 / OT-3)</name>
    <dbReference type="NCBI Taxonomy" id="70601"/>
    <lineage>
        <taxon>Archaea</taxon>
        <taxon>Methanobacteriati</taxon>
        <taxon>Methanobacteriota</taxon>
        <taxon>Thermococci</taxon>
        <taxon>Thermococcales</taxon>
        <taxon>Thermococcaceae</taxon>
        <taxon>Pyrococcus</taxon>
    </lineage>
</organism>
<dbReference type="Gene3D" id="3.10.580.10">
    <property type="entry name" value="CBS-domain"/>
    <property type="match status" value="1"/>
</dbReference>
<dbReference type="PANTHER" id="PTHR43080:SF2">
    <property type="entry name" value="CBS DOMAIN-CONTAINING PROTEIN"/>
    <property type="match status" value="1"/>
</dbReference>
<dbReference type="EMBL" id="BA000001">
    <property type="protein sequence ID" value="BAA30707.1"/>
    <property type="molecule type" value="Genomic_DNA"/>
</dbReference>
<dbReference type="InterPro" id="IPR051257">
    <property type="entry name" value="Diverse_CBS-Domain"/>
</dbReference>
<name>O59254_PYRHO</name>